<evidence type="ECO:0000259" key="8">
    <source>
        <dbReference type="Pfam" id="PF13229"/>
    </source>
</evidence>
<comment type="catalytic activity">
    <reaction evidence="1">
        <text>Hydrolysis of terminal, non-reducing alpha-D-galactose residues in alpha-D-galactosides, including galactose oligosaccharides, galactomannans and galactolipids.</text>
        <dbReference type="EC" id="3.2.1.22"/>
    </reaction>
</comment>
<dbReference type="RefSeq" id="WP_143081013.1">
    <property type="nucleotide sequence ID" value="NZ_FOBB01000003.1"/>
</dbReference>
<proteinExistence type="predicted"/>
<dbReference type="InterPro" id="IPR039448">
    <property type="entry name" value="Beta_helix"/>
</dbReference>
<evidence type="ECO:0000259" key="9">
    <source>
        <dbReference type="Pfam" id="PF23763"/>
    </source>
</evidence>
<evidence type="ECO:0000313" key="12">
    <source>
        <dbReference type="Proteomes" id="UP000198984"/>
    </source>
</evidence>
<evidence type="ECO:0000256" key="5">
    <source>
        <dbReference type="ARBA" id="ARBA00022801"/>
    </source>
</evidence>
<dbReference type="AlphaFoldDB" id="A0A1H7UWY6"/>
<dbReference type="Pfam" id="PF13229">
    <property type="entry name" value="Beta_helix"/>
    <property type="match status" value="1"/>
</dbReference>
<dbReference type="InterPro" id="IPR056441">
    <property type="entry name" value="Beta-barrel_GLAA-B_II"/>
</dbReference>
<dbReference type="InterPro" id="IPR011050">
    <property type="entry name" value="Pectin_lyase_fold/virulence"/>
</dbReference>
<keyword evidence="5" id="KW-0378">Hydrolase</keyword>
<name>A0A1H7UWY6_9BACT</name>
<sequence>MRRRLLLMILLFCYAAATAQRTTYYIHPGQGNDANNGVHPAQAWKTFNHINQLILQPGDEVEVLAAGAFHGSLVLRAKGTARQPVKVKFAPGRYDFFPDSAFKKALHISNTNDQPYEPKAMALVFDSCEHVQVDAQGATCMLRGKMIETFVNYSKDIRINGLTYDYQRPTVSELTVTAVSNGYADAVIHPDSKFSIQDSLLTWIGEGWHYRPGSYWQVFDPVTNDLSRMEIDPEGLRFVLQDNGNVRIFFKRDPGFKKGCTYQNRDVTRDCAGIFMQYSSNIALRNIHINFMHGMGVVSQYCRNIKMDSIAVRPAAGSGRTCAAWADILHFSGCSGAIEVNNSYLSAANDDAINVHGTYLKIMKITAPNKLLVAFMHPQTFGFNAFAPGDSIAYVHPESLLSTGENVIVNVTKLNDKQYLLTLKNNMPATVTTGDVVENISATPQVWVHNTTLTRIPTRGLLVTTRRKVCIDHNTFERTHMSAILINDDAAGWYESGMVKDVSISSNTFNNCGEPVINIHPENTMSGKAAVHNNITVTHNTFQLQGKALLAAKSTANIDFRGNTIQAAGAKGMDKFLKFEQCTGVHVAYNKIVNIRP</sequence>
<feature type="chain" id="PRO_5011760432" evidence="7">
    <location>
        <begin position="20"/>
        <end position="597"/>
    </location>
</feature>
<feature type="domain" description="GLAA-B beta-barrel" evidence="10">
    <location>
        <begin position="370"/>
        <end position="437"/>
    </location>
</feature>
<evidence type="ECO:0000256" key="7">
    <source>
        <dbReference type="SAM" id="SignalP"/>
    </source>
</evidence>
<reference evidence="11 12" key="1">
    <citation type="submission" date="2016-10" db="EMBL/GenBank/DDBJ databases">
        <authorList>
            <person name="de Groot N.N."/>
        </authorList>
    </citation>
    <scope>NUCLEOTIDE SEQUENCE [LARGE SCALE GENOMIC DNA]</scope>
    <source>
        <strain evidence="11 12">DSM 21039</strain>
    </source>
</reference>
<dbReference type="InterPro" id="IPR057275">
    <property type="entry name" value="Beta-barrel_GLAA-B_I"/>
</dbReference>
<dbReference type="OrthoDB" id="9768507at2"/>
<dbReference type="GO" id="GO:0004557">
    <property type="term" value="F:alpha-galactosidase activity"/>
    <property type="evidence" value="ECO:0007669"/>
    <property type="project" value="UniProtKB-EC"/>
</dbReference>
<dbReference type="SUPFAM" id="SSF51126">
    <property type="entry name" value="Pectin lyase-like"/>
    <property type="match status" value="1"/>
</dbReference>
<dbReference type="InterPro" id="IPR012334">
    <property type="entry name" value="Pectin_lyas_fold"/>
</dbReference>
<gene>
    <name evidence="11" type="ORF">SAMN04488505_103133</name>
</gene>
<evidence type="ECO:0000256" key="1">
    <source>
        <dbReference type="ARBA" id="ARBA00001255"/>
    </source>
</evidence>
<dbReference type="EMBL" id="FOBB01000003">
    <property type="protein sequence ID" value="SEM01326.1"/>
    <property type="molecule type" value="Genomic_DNA"/>
</dbReference>
<evidence type="ECO:0000256" key="2">
    <source>
        <dbReference type="ARBA" id="ARBA00001271"/>
    </source>
</evidence>
<organism evidence="11 12">
    <name type="scientific">Chitinophaga rupis</name>
    <dbReference type="NCBI Taxonomy" id="573321"/>
    <lineage>
        <taxon>Bacteria</taxon>
        <taxon>Pseudomonadati</taxon>
        <taxon>Bacteroidota</taxon>
        <taxon>Chitinophagia</taxon>
        <taxon>Chitinophagales</taxon>
        <taxon>Chitinophagaceae</taxon>
        <taxon>Chitinophaga</taxon>
    </lineage>
</organism>
<dbReference type="Gene3D" id="2.160.20.10">
    <property type="entry name" value="Single-stranded right-handed beta-helix, Pectin lyase-like"/>
    <property type="match status" value="2"/>
</dbReference>
<dbReference type="Proteomes" id="UP000198984">
    <property type="component" value="Unassembled WGS sequence"/>
</dbReference>
<keyword evidence="4" id="KW-0677">Repeat</keyword>
<evidence type="ECO:0000259" key="10">
    <source>
        <dbReference type="Pfam" id="PF23764"/>
    </source>
</evidence>
<feature type="domain" description="GLAA-B beta-barrel" evidence="9">
    <location>
        <begin position="172"/>
        <end position="248"/>
    </location>
</feature>
<protein>
    <submittedName>
        <fullName evidence="11">Right handed beta helix region</fullName>
    </submittedName>
</protein>
<evidence type="ECO:0000256" key="4">
    <source>
        <dbReference type="ARBA" id="ARBA00022737"/>
    </source>
</evidence>
<dbReference type="STRING" id="573321.SAMN04488505_103133"/>
<feature type="domain" description="Right handed beta helix" evidence="8">
    <location>
        <begin position="444"/>
        <end position="565"/>
    </location>
</feature>
<accession>A0A1H7UWY6</accession>
<dbReference type="Pfam" id="PF23764">
    <property type="entry name" value="Beta-barrel_GLAA-B_II"/>
    <property type="match status" value="1"/>
</dbReference>
<keyword evidence="12" id="KW-1185">Reference proteome</keyword>
<evidence type="ECO:0000313" key="11">
    <source>
        <dbReference type="EMBL" id="SEM01326.1"/>
    </source>
</evidence>
<evidence type="ECO:0000256" key="6">
    <source>
        <dbReference type="ARBA" id="ARBA00023295"/>
    </source>
</evidence>
<keyword evidence="6" id="KW-0326">Glycosidase</keyword>
<comment type="catalytic activity">
    <reaction evidence="2">
        <text>Hydrolysis of terminal, non-reducing branched (1-&gt;3)-alpha-D-galactosidic residues, producing free D-galactose.</text>
        <dbReference type="EC" id="3.2.1.n1"/>
    </reaction>
</comment>
<evidence type="ECO:0000256" key="3">
    <source>
        <dbReference type="ARBA" id="ARBA00022729"/>
    </source>
</evidence>
<dbReference type="Pfam" id="PF23763">
    <property type="entry name" value="Beta-barrel_GLAA-B_I"/>
    <property type="match status" value="1"/>
</dbReference>
<feature type="signal peptide" evidence="7">
    <location>
        <begin position="1"/>
        <end position="19"/>
    </location>
</feature>
<keyword evidence="3 7" id="KW-0732">Signal</keyword>